<dbReference type="GO" id="GO:0045892">
    <property type="term" value="P:negative regulation of DNA-templated transcription"/>
    <property type="evidence" value="ECO:0007669"/>
    <property type="project" value="TreeGrafter"/>
</dbReference>
<dbReference type="Pfam" id="PF01475">
    <property type="entry name" value="FUR"/>
    <property type="match status" value="1"/>
</dbReference>
<dbReference type="InterPro" id="IPR036390">
    <property type="entry name" value="WH_DNA-bd_sf"/>
</dbReference>
<reference evidence="13 14" key="1">
    <citation type="submission" date="2019-01" db="EMBL/GenBank/DDBJ databases">
        <title>Lactibacter flavus gen. nov., sp. nov., a novel bacterium of the family Propionibacteriaceae isolated from raw milk and dairy products.</title>
        <authorList>
            <person name="Huptas C."/>
            <person name="Wenning M."/>
            <person name="Breitenwieser F."/>
            <person name="Doll E."/>
            <person name="Von Neubeck M."/>
            <person name="Busse H.-J."/>
            <person name="Scherer S."/>
        </authorList>
    </citation>
    <scope>NUCLEOTIDE SEQUENCE [LARGE SCALE GENOMIC DNA]</scope>
    <source>
        <strain evidence="13 14">KCTC 33808</strain>
    </source>
</reference>
<evidence type="ECO:0000256" key="12">
    <source>
        <dbReference type="PIRSR" id="PIRSR602481-2"/>
    </source>
</evidence>
<evidence type="ECO:0000256" key="1">
    <source>
        <dbReference type="ARBA" id="ARBA00004496"/>
    </source>
</evidence>
<dbReference type="GO" id="GO:0005829">
    <property type="term" value="C:cytosol"/>
    <property type="evidence" value="ECO:0007669"/>
    <property type="project" value="TreeGrafter"/>
</dbReference>
<keyword evidence="4" id="KW-0963">Cytoplasm</keyword>
<evidence type="ECO:0000256" key="10">
    <source>
        <dbReference type="ARBA" id="ARBA00023163"/>
    </source>
</evidence>
<keyword evidence="9" id="KW-0238">DNA-binding</keyword>
<keyword evidence="6 11" id="KW-0479">Metal-binding</keyword>
<evidence type="ECO:0000256" key="4">
    <source>
        <dbReference type="ARBA" id="ARBA00022490"/>
    </source>
</evidence>
<dbReference type="Gene3D" id="1.10.10.10">
    <property type="entry name" value="Winged helix-like DNA-binding domain superfamily/Winged helix DNA-binding domain"/>
    <property type="match status" value="1"/>
</dbReference>
<dbReference type="GO" id="GO:0008270">
    <property type="term" value="F:zinc ion binding"/>
    <property type="evidence" value="ECO:0007669"/>
    <property type="project" value="TreeGrafter"/>
</dbReference>
<accession>A0A4Q9KCL1</accession>
<evidence type="ECO:0000313" key="14">
    <source>
        <dbReference type="Proteomes" id="UP000292373"/>
    </source>
</evidence>
<feature type="binding site" evidence="11">
    <location>
        <position position="128"/>
    </location>
    <ligand>
        <name>Zn(2+)</name>
        <dbReference type="ChEBI" id="CHEBI:29105"/>
    </ligand>
</feature>
<evidence type="ECO:0000256" key="2">
    <source>
        <dbReference type="ARBA" id="ARBA00007957"/>
    </source>
</evidence>
<dbReference type="EMBL" id="SDMQ01000010">
    <property type="protein sequence ID" value="TBT83773.1"/>
    <property type="molecule type" value="Genomic_DNA"/>
</dbReference>
<keyword evidence="7 11" id="KW-0862">Zinc</keyword>
<comment type="cofactor">
    <cofactor evidence="12">
        <name>Mn(2+)</name>
        <dbReference type="ChEBI" id="CHEBI:29035"/>
    </cofactor>
    <cofactor evidence="12">
        <name>Fe(2+)</name>
        <dbReference type="ChEBI" id="CHEBI:29033"/>
    </cofactor>
    <text evidence="12">Binds 1 Mn(2+) or Fe(2+) ion per subunit.</text>
</comment>
<comment type="subunit">
    <text evidence="3">Homodimer.</text>
</comment>
<evidence type="ECO:0000256" key="9">
    <source>
        <dbReference type="ARBA" id="ARBA00023125"/>
    </source>
</evidence>
<dbReference type="RefSeq" id="WP_131168762.1">
    <property type="nucleotide sequence ID" value="NZ_SDMQ01000010.1"/>
</dbReference>
<evidence type="ECO:0000256" key="11">
    <source>
        <dbReference type="PIRSR" id="PIRSR602481-1"/>
    </source>
</evidence>
<keyword evidence="12" id="KW-0408">Iron</keyword>
<keyword evidence="10" id="KW-0804">Transcription</keyword>
<dbReference type="InterPro" id="IPR036388">
    <property type="entry name" value="WH-like_DNA-bd_sf"/>
</dbReference>
<keyword evidence="14" id="KW-1185">Reference proteome</keyword>
<feature type="binding site" evidence="11">
    <location>
        <position position="88"/>
    </location>
    <ligand>
        <name>Zn(2+)</name>
        <dbReference type="ChEBI" id="CHEBI:29105"/>
    </ligand>
</feature>
<feature type="binding site" evidence="11">
    <location>
        <position position="91"/>
    </location>
    <ligand>
        <name>Zn(2+)</name>
        <dbReference type="ChEBI" id="CHEBI:29105"/>
    </ligand>
</feature>
<dbReference type="PANTHER" id="PTHR33202">
    <property type="entry name" value="ZINC UPTAKE REGULATION PROTEIN"/>
    <property type="match status" value="1"/>
</dbReference>
<dbReference type="GO" id="GO:0003700">
    <property type="term" value="F:DNA-binding transcription factor activity"/>
    <property type="evidence" value="ECO:0007669"/>
    <property type="project" value="InterPro"/>
</dbReference>
<dbReference type="GO" id="GO:0000976">
    <property type="term" value="F:transcription cis-regulatory region binding"/>
    <property type="evidence" value="ECO:0007669"/>
    <property type="project" value="TreeGrafter"/>
</dbReference>
<dbReference type="InterPro" id="IPR043135">
    <property type="entry name" value="Fur_C"/>
</dbReference>
<dbReference type="OrthoDB" id="8659436at2"/>
<evidence type="ECO:0000256" key="7">
    <source>
        <dbReference type="ARBA" id="ARBA00022833"/>
    </source>
</evidence>
<dbReference type="AlphaFoldDB" id="A0A4Q9KCL1"/>
<comment type="caution">
    <text evidence="13">The sequence shown here is derived from an EMBL/GenBank/DDBJ whole genome shotgun (WGS) entry which is preliminary data.</text>
</comment>
<dbReference type="Proteomes" id="UP000292373">
    <property type="component" value="Unassembled WGS sequence"/>
</dbReference>
<evidence type="ECO:0000256" key="5">
    <source>
        <dbReference type="ARBA" id="ARBA00022491"/>
    </source>
</evidence>
<comment type="similarity">
    <text evidence="2">Belongs to the Fur family.</text>
</comment>
<feature type="binding site" evidence="12">
    <location>
        <position position="82"/>
    </location>
    <ligand>
        <name>Fe cation</name>
        <dbReference type="ChEBI" id="CHEBI:24875"/>
    </ligand>
</feature>
<dbReference type="FunFam" id="1.10.10.10:FF:000459">
    <property type="entry name" value="Ferric uptake regulation protein"/>
    <property type="match status" value="1"/>
</dbReference>
<evidence type="ECO:0000313" key="13">
    <source>
        <dbReference type="EMBL" id="TBT83773.1"/>
    </source>
</evidence>
<feature type="binding site" evidence="12">
    <location>
        <position position="103"/>
    </location>
    <ligand>
        <name>Fe cation</name>
        <dbReference type="ChEBI" id="CHEBI:24875"/>
    </ligand>
</feature>
<keyword evidence="8" id="KW-0805">Transcription regulation</keyword>
<feature type="binding site" evidence="12">
    <location>
        <position position="120"/>
    </location>
    <ligand>
        <name>Fe cation</name>
        <dbReference type="ChEBI" id="CHEBI:24875"/>
    </ligand>
</feature>
<evidence type="ECO:0000256" key="3">
    <source>
        <dbReference type="ARBA" id="ARBA00011738"/>
    </source>
</evidence>
<sequence>MTTTPQRRTRQRATIAEVLAELEEFRTAQDIHDLLRRRGDSVGLATVYRNLQAMAEAGEVDVVRTPDGQASYRACGEATHAHHHHLICRVCGRTLEVEFEGVEELIAALAAQHGFTDVDHSFELHGLCAPCAAATDSPKET</sequence>
<dbReference type="SUPFAM" id="SSF46785">
    <property type="entry name" value="Winged helix' DNA-binding domain"/>
    <property type="match status" value="1"/>
</dbReference>
<organism evidence="13 14">
    <name type="scientific">Propioniciclava sinopodophylli</name>
    <dbReference type="NCBI Taxonomy" id="1837344"/>
    <lineage>
        <taxon>Bacteria</taxon>
        <taxon>Bacillati</taxon>
        <taxon>Actinomycetota</taxon>
        <taxon>Actinomycetes</taxon>
        <taxon>Propionibacteriales</taxon>
        <taxon>Propionibacteriaceae</taxon>
        <taxon>Propioniciclava</taxon>
    </lineage>
</organism>
<comment type="subcellular location">
    <subcellularLocation>
        <location evidence="1">Cytoplasm</location>
    </subcellularLocation>
</comment>
<gene>
    <name evidence="13" type="ORF">ET989_10680</name>
</gene>
<dbReference type="PANTHER" id="PTHR33202:SF2">
    <property type="entry name" value="FERRIC UPTAKE REGULATION PROTEIN"/>
    <property type="match status" value="1"/>
</dbReference>
<dbReference type="Gene3D" id="3.30.1490.190">
    <property type="match status" value="1"/>
</dbReference>
<dbReference type="CDD" id="cd07153">
    <property type="entry name" value="Fur_like"/>
    <property type="match status" value="1"/>
</dbReference>
<keyword evidence="5" id="KW-0678">Repressor</keyword>
<dbReference type="GO" id="GO:1900376">
    <property type="term" value="P:regulation of secondary metabolite biosynthetic process"/>
    <property type="evidence" value="ECO:0007669"/>
    <property type="project" value="TreeGrafter"/>
</dbReference>
<protein>
    <submittedName>
        <fullName evidence="13">Transcriptional repressor</fullName>
    </submittedName>
</protein>
<name>A0A4Q9KCL1_9ACTN</name>
<feature type="binding site" evidence="11">
    <location>
        <position position="131"/>
    </location>
    <ligand>
        <name>Zn(2+)</name>
        <dbReference type="ChEBI" id="CHEBI:29105"/>
    </ligand>
</feature>
<comment type="cofactor">
    <cofactor evidence="11">
        <name>Zn(2+)</name>
        <dbReference type="ChEBI" id="CHEBI:29105"/>
    </cofactor>
    <text evidence="11">Binds 1 zinc ion per subunit.</text>
</comment>
<proteinExistence type="inferred from homology"/>
<evidence type="ECO:0000256" key="6">
    <source>
        <dbReference type="ARBA" id="ARBA00022723"/>
    </source>
</evidence>
<evidence type="ECO:0000256" key="8">
    <source>
        <dbReference type="ARBA" id="ARBA00023015"/>
    </source>
</evidence>
<dbReference type="InterPro" id="IPR002481">
    <property type="entry name" value="FUR"/>
</dbReference>